<dbReference type="RefSeq" id="WP_160843483.1">
    <property type="nucleotide sequence ID" value="NZ_WVHT01000002.1"/>
</dbReference>
<reference evidence="2 3" key="1">
    <citation type="submission" date="2019-11" db="EMBL/GenBank/DDBJ databases">
        <title>Pedobacter sp. HMF7647 Genome sequencing and assembly.</title>
        <authorList>
            <person name="Kang H."/>
            <person name="Kim H."/>
            <person name="Joh K."/>
        </authorList>
    </citation>
    <scope>NUCLEOTIDE SEQUENCE [LARGE SCALE GENOMIC DNA]</scope>
    <source>
        <strain evidence="2 3">HMF7647</strain>
    </source>
</reference>
<dbReference type="EMBL" id="WVHT01000002">
    <property type="protein sequence ID" value="MXV50304.1"/>
    <property type="molecule type" value="Genomic_DNA"/>
</dbReference>
<name>A0A7K1Y6V9_9SPHI</name>
<dbReference type="PROSITE" id="PS51257">
    <property type="entry name" value="PROKAR_LIPOPROTEIN"/>
    <property type="match status" value="1"/>
</dbReference>
<keyword evidence="3" id="KW-1185">Reference proteome</keyword>
<dbReference type="Proteomes" id="UP000466586">
    <property type="component" value="Unassembled WGS sequence"/>
</dbReference>
<proteinExistence type="predicted"/>
<gene>
    <name evidence="2" type="ORF">GS399_04915</name>
</gene>
<sequence length="210" mass="23516">MTIQQKIPVLLLALSLCSCAGPSQIISNWRDPGTTISRPDIHKIAVGALIQDQVVRRQIEDYMAGLYPGTAVPSYQIFGSDTLLNANEAGYNQRLKQQGFDGMVLMQQISEKTSRQYIAGTPPAYYNSWYNYWHHGRMQPVLTQAIIPGTPGHVQTDRTWNVEVSVFSIEANKLIWAANTSTTNPGGRVELFEDVCRAVRKKMNKQGFLQ</sequence>
<evidence type="ECO:0000313" key="3">
    <source>
        <dbReference type="Proteomes" id="UP000466586"/>
    </source>
</evidence>
<evidence type="ECO:0008006" key="4">
    <source>
        <dbReference type="Google" id="ProtNLM"/>
    </source>
</evidence>
<accession>A0A7K1Y6V9</accession>
<feature type="signal peptide" evidence="1">
    <location>
        <begin position="1"/>
        <end position="20"/>
    </location>
</feature>
<evidence type="ECO:0000256" key="1">
    <source>
        <dbReference type="SAM" id="SignalP"/>
    </source>
</evidence>
<protein>
    <recommendedName>
        <fullName evidence="4">DUF4136 domain-containing protein</fullName>
    </recommendedName>
</protein>
<feature type="chain" id="PRO_5029901002" description="DUF4136 domain-containing protein" evidence="1">
    <location>
        <begin position="21"/>
        <end position="210"/>
    </location>
</feature>
<keyword evidence="1" id="KW-0732">Signal</keyword>
<dbReference type="AlphaFoldDB" id="A0A7K1Y6V9"/>
<comment type="caution">
    <text evidence="2">The sequence shown here is derived from an EMBL/GenBank/DDBJ whole genome shotgun (WGS) entry which is preliminary data.</text>
</comment>
<evidence type="ECO:0000313" key="2">
    <source>
        <dbReference type="EMBL" id="MXV50304.1"/>
    </source>
</evidence>
<organism evidence="2 3">
    <name type="scientific">Hufsiella arboris</name>
    <dbReference type="NCBI Taxonomy" id="2695275"/>
    <lineage>
        <taxon>Bacteria</taxon>
        <taxon>Pseudomonadati</taxon>
        <taxon>Bacteroidota</taxon>
        <taxon>Sphingobacteriia</taxon>
        <taxon>Sphingobacteriales</taxon>
        <taxon>Sphingobacteriaceae</taxon>
        <taxon>Hufsiella</taxon>
    </lineage>
</organism>